<organism evidence="2 3">
    <name type="scientific">Paenibacillus lactis</name>
    <dbReference type="NCBI Taxonomy" id="228574"/>
    <lineage>
        <taxon>Bacteria</taxon>
        <taxon>Bacillati</taxon>
        <taxon>Bacillota</taxon>
        <taxon>Bacilli</taxon>
        <taxon>Bacillales</taxon>
        <taxon>Paenibacillaceae</taxon>
        <taxon>Paenibacillus</taxon>
    </lineage>
</organism>
<dbReference type="Gene3D" id="1.20.58.840">
    <property type="match status" value="1"/>
</dbReference>
<keyword evidence="3" id="KW-1185">Reference proteome</keyword>
<accession>A0ABS4FG86</accession>
<name>A0ABS4FG86_9BACL</name>
<dbReference type="Proteomes" id="UP000706926">
    <property type="component" value="Unassembled WGS sequence"/>
</dbReference>
<dbReference type="InterPro" id="IPR002575">
    <property type="entry name" value="Aminoglycoside_PTrfase"/>
</dbReference>
<evidence type="ECO:0000259" key="1">
    <source>
        <dbReference type="Pfam" id="PF01636"/>
    </source>
</evidence>
<sequence>MQRIQSIMKNHYGIEISGVRPQQGGWAALAFKVSDDRRAYFLKQYEKSRASTPKWTAAIREYIPILAWLSEQESFRGKVPVPVQTLDGQYRCEDEHGIYLLFEYIEGETIGENELTGEQVKQLSEIVSELHLLGEEIPYSTQGIRESFEVPFLRKLEDRMQEGLPDDMEAAIAPARSHLVKGMRTVRTLSERLAGRNLRMALCHMDLHHWNLMQSGDELVLLDWEGMKLAPVESDLMFMTDTPYFEQFMHIYRSRHNGYQMDEDALRFYQIRRRLEDIWEFMEQLLYDEQAEEERRNTLDSLRKELLEFEAEI</sequence>
<dbReference type="Pfam" id="PF01636">
    <property type="entry name" value="APH"/>
    <property type="match status" value="1"/>
</dbReference>
<gene>
    <name evidence="2" type="ORF">J2Z18_004380</name>
</gene>
<evidence type="ECO:0000313" key="2">
    <source>
        <dbReference type="EMBL" id="MBP1895270.1"/>
    </source>
</evidence>
<dbReference type="SUPFAM" id="SSF56112">
    <property type="entry name" value="Protein kinase-like (PK-like)"/>
    <property type="match status" value="1"/>
</dbReference>
<dbReference type="EMBL" id="JAGGKI010000013">
    <property type="protein sequence ID" value="MBP1895270.1"/>
    <property type="molecule type" value="Genomic_DNA"/>
</dbReference>
<feature type="domain" description="Aminoglycoside phosphotransferase" evidence="1">
    <location>
        <begin position="19"/>
        <end position="268"/>
    </location>
</feature>
<protein>
    <submittedName>
        <fullName evidence="2">Thiamine kinase-like enzyme</fullName>
    </submittedName>
</protein>
<proteinExistence type="predicted"/>
<dbReference type="InterPro" id="IPR011009">
    <property type="entry name" value="Kinase-like_dom_sf"/>
</dbReference>
<reference evidence="2 3" key="1">
    <citation type="submission" date="2021-03" db="EMBL/GenBank/DDBJ databases">
        <title>Genomic Encyclopedia of Type Strains, Phase IV (KMG-IV): sequencing the most valuable type-strain genomes for metagenomic binning, comparative biology and taxonomic classification.</title>
        <authorList>
            <person name="Goeker M."/>
        </authorList>
    </citation>
    <scope>NUCLEOTIDE SEQUENCE [LARGE SCALE GENOMIC DNA]</scope>
    <source>
        <strain evidence="2 3">DSM 15596</strain>
    </source>
</reference>
<dbReference type="GeneID" id="95406292"/>
<comment type="caution">
    <text evidence="2">The sequence shown here is derived from an EMBL/GenBank/DDBJ whole genome shotgun (WGS) entry which is preliminary data.</text>
</comment>
<dbReference type="Gene3D" id="3.30.200.20">
    <property type="entry name" value="Phosphorylase Kinase, domain 1"/>
    <property type="match status" value="1"/>
</dbReference>
<dbReference type="RefSeq" id="WP_210095291.1">
    <property type="nucleotide sequence ID" value="NZ_CP139098.1"/>
</dbReference>
<dbReference type="InterPro" id="IPR051678">
    <property type="entry name" value="AGP_Transferase"/>
</dbReference>
<evidence type="ECO:0000313" key="3">
    <source>
        <dbReference type="Proteomes" id="UP000706926"/>
    </source>
</evidence>
<dbReference type="PANTHER" id="PTHR21310">
    <property type="entry name" value="AMINOGLYCOSIDE PHOSPHOTRANSFERASE-RELATED-RELATED"/>
    <property type="match status" value="1"/>
</dbReference>
<dbReference type="Gene3D" id="1.10.510.10">
    <property type="entry name" value="Transferase(Phosphotransferase) domain 1"/>
    <property type="match status" value="1"/>
</dbReference>